<feature type="transmembrane region" description="Helical" evidence="6">
    <location>
        <begin position="223"/>
        <end position="243"/>
    </location>
</feature>
<evidence type="ECO:0000256" key="6">
    <source>
        <dbReference type="SAM" id="Phobius"/>
    </source>
</evidence>
<feature type="transmembrane region" description="Helical" evidence="6">
    <location>
        <begin position="92"/>
        <end position="110"/>
    </location>
</feature>
<proteinExistence type="predicted"/>
<sequence length="294" mass="31806">MASDTMSRRALAPRRAARKPRVVMAVREIAFLVAAALAYSLVRGVTSDRVDAAFRNAEDVISFEKSLGIHVETELQGLILDHGWAVDLANGFYIYGYWPVFVLTLIWLIVRRPVAYPFYRNALLASGALSLVIFALYPLAPPRFLPWHGFVDTVTLEATTYREMNSPTFVNEYAAMPSLHFGWILLLGIALVALARHFVVRIIGAVMPVLMFAAIVLTGNHYVVDALVGGAVVVAGLGIAVTIERVKRGRAVRAAIADARENVAPAGDEGVAPASDGASTIPAQRSPGNLSQVR</sequence>
<dbReference type="GO" id="GO:0016020">
    <property type="term" value="C:membrane"/>
    <property type="evidence" value="ECO:0007669"/>
    <property type="project" value="UniProtKB-SubCell"/>
</dbReference>
<comment type="subcellular location">
    <subcellularLocation>
        <location evidence="1">Membrane</location>
        <topology evidence="1">Multi-pass membrane protein</topology>
    </subcellularLocation>
</comment>
<feature type="transmembrane region" description="Helical" evidence="6">
    <location>
        <begin position="122"/>
        <end position="140"/>
    </location>
</feature>
<comment type="caution">
    <text evidence="8">The sequence shown here is derived from an EMBL/GenBank/DDBJ whole genome shotgun (WGS) entry which is preliminary data.</text>
</comment>
<dbReference type="Proteomes" id="UP000294739">
    <property type="component" value="Unassembled WGS sequence"/>
</dbReference>
<evidence type="ECO:0000313" key="8">
    <source>
        <dbReference type="EMBL" id="TDD97559.1"/>
    </source>
</evidence>
<protein>
    <submittedName>
        <fullName evidence="8">Phosphatase PAP2 family protein</fullName>
    </submittedName>
</protein>
<feature type="domain" description="Inositolphosphotransferase Aur1/Ipt1" evidence="7">
    <location>
        <begin position="59"/>
        <end position="237"/>
    </location>
</feature>
<organism evidence="8 9">
    <name type="scientific">Jiangella asiatica</name>
    <dbReference type="NCBI Taxonomy" id="2530372"/>
    <lineage>
        <taxon>Bacteria</taxon>
        <taxon>Bacillati</taxon>
        <taxon>Actinomycetota</taxon>
        <taxon>Actinomycetes</taxon>
        <taxon>Jiangellales</taxon>
        <taxon>Jiangellaceae</taxon>
        <taxon>Jiangella</taxon>
    </lineage>
</organism>
<dbReference type="OrthoDB" id="5241565at2"/>
<dbReference type="CDD" id="cd03386">
    <property type="entry name" value="PAP2_Aur1_like"/>
    <property type="match status" value="1"/>
</dbReference>
<keyword evidence="9" id="KW-1185">Reference proteome</keyword>
<feature type="compositionally biased region" description="Polar residues" evidence="5">
    <location>
        <begin position="277"/>
        <end position="294"/>
    </location>
</feature>
<dbReference type="EMBL" id="SMKZ01000074">
    <property type="protein sequence ID" value="TDD97559.1"/>
    <property type="molecule type" value="Genomic_DNA"/>
</dbReference>
<feature type="transmembrane region" description="Helical" evidence="6">
    <location>
        <begin position="198"/>
        <end position="217"/>
    </location>
</feature>
<dbReference type="PANTHER" id="PTHR31310:SF7">
    <property type="entry name" value="PA-PHOSPHATASE RELATED-FAMILY PROTEIN DDB_G0268928"/>
    <property type="match status" value="1"/>
</dbReference>
<dbReference type="RefSeq" id="WP_131901464.1">
    <property type="nucleotide sequence ID" value="NZ_SMKZ01000074.1"/>
</dbReference>
<evidence type="ECO:0000256" key="4">
    <source>
        <dbReference type="ARBA" id="ARBA00023136"/>
    </source>
</evidence>
<dbReference type="AlphaFoldDB" id="A0A4R5CEY8"/>
<gene>
    <name evidence="8" type="ORF">E1269_29675</name>
</gene>
<dbReference type="InterPro" id="IPR026841">
    <property type="entry name" value="Aur1/Ipt1"/>
</dbReference>
<dbReference type="Pfam" id="PF14378">
    <property type="entry name" value="PAP2_3"/>
    <property type="match status" value="1"/>
</dbReference>
<evidence type="ECO:0000256" key="3">
    <source>
        <dbReference type="ARBA" id="ARBA00022989"/>
    </source>
</evidence>
<keyword evidence="2 6" id="KW-0812">Transmembrane</keyword>
<keyword evidence="3 6" id="KW-1133">Transmembrane helix</keyword>
<keyword evidence="4 6" id="KW-0472">Membrane</keyword>
<feature type="transmembrane region" description="Helical" evidence="6">
    <location>
        <begin position="173"/>
        <end position="193"/>
    </location>
</feature>
<evidence type="ECO:0000259" key="7">
    <source>
        <dbReference type="Pfam" id="PF14378"/>
    </source>
</evidence>
<dbReference type="InterPro" id="IPR052185">
    <property type="entry name" value="IPC_Synthase-Related"/>
</dbReference>
<evidence type="ECO:0000256" key="2">
    <source>
        <dbReference type="ARBA" id="ARBA00022692"/>
    </source>
</evidence>
<accession>A0A4R5CEY8</accession>
<name>A0A4R5CEY8_9ACTN</name>
<dbReference type="InParanoid" id="A0A4R5CEY8"/>
<dbReference type="PANTHER" id="PTHR31310">
    <property type="match status" value="1"/>
</dbReference>
<evidence type="ECO:0000256" key="1">
    <source>
        <dbReference type="ARBA" id="ARBA00004141"/>
    </source>
</evidence>
<evidence type="ECO:0000256" key="5">
    <source>
        <dbReference type="SAM" id="MobiDB-lite"/>
    </source>
</evidence>
<feature type="region of interest" description="Disordered" evidence="5">
    <location>
        <begin position="267"/>
        <end position="294"/>
    </location>
</feature>
<evidence type="ECO:0000313" key="9">
    <source>
        <dbReference type="Proteomes" id="UP000294739"/>
    </source>
</evidence>
<reference evidence="8 9" key="1">
    <citation type="submission" date="2019-03" db="EMBL/GenBank/DDBJ databases">
        <title>Draft genome sequences of novel Actinobacteria.</title>
        <authorList>
            <person name="Sahin N."/>
            <person name="Ay H."/>
            <person name="Saygin H."/>
        </authorList>
    </citation>
    <scope>NUCLEOTIDE SEQUENCE [LARGE SCALE GENOMIC DNA]</scope>
    <source>
        <strain evidence="8 9">5K138</strain>
    </source>
</reference>